<evidence type="ECO:0000313" key="3">
    <source>
        <dbReference type="Proteomes" id="UP000245119"/>
    </source>
</evidence>
<comment type="caution">
    <text evidence="2">The sequence shown here is derived from an EMBL/GenBank/DDBJ whole genome shotgun (WGS) entry which is preliminary data.</text>
</comment>
<dbReference type="Proteomes" id="UP000245119">
    <property type="component" value="Linkage Group LG8"/>
</dbReference>
<organism evidence="2 3">
    <name type="scientific">Pomacea canaliculata</name>
    <name type="common">Golden apple snail</name>
    <dbReference type="NCBI Taxonomy" id="400727"/>
    <lineage>
        <taxon>Eukaryota</taxon>
        <taxon>Metazoa</taxon>
        <taxon>Spiralia</taxon>
        <taxon>Lophotrochozoa</taxon>
        <taxon>Mollusca</taxon>
        <taxon>Gastropoda</taxon>
        <taxon>Caenogastropoda</taxon>
        <taxon>Architaenioglossa</taxon>
        <taxon>Ampullarioidea</taxon>
        <taxon>Ampullariidae</taxon>
        <taxon>Pomacea</taxon>
    </lineage>
</organism>
<dbReference type="EMBL" id="PZQS01000008">
    <property type="protein sequence ID" value="PVD25479.1"/>
    <property type="molecule type" value="Genomic_DNA"/>
</dbReference>
<feature type="compositionally biased region" description="Low complexity" evidence="1">
    <location>
        <begin position="25"/>
        <end position="43"/>
    </location>
</feature>
<feature type="compositionally biased region" description="Polar residues" evidence="1">
    <location>
        <begin position="91"/>
        <end position="101"/>
    </location>
</feature>
<keyword evidence="3" id="KW-1185">Reference proteome</keyword>
<gene>
    <name evidence="2" type="ORF">C0Q70_13135</name>
</gene>
<evidence type="ECO:0000313" key="2">
    <source>
        <dbReference type="EMBL" id="PVD25479.1"/>
    </source>
</evidence>
<protein>
    <submittedName>
        <fullName evidence="2">Uncharacterized protein</fullName>
    </submittedName>
</protein>
<accession>A0A2T7NWD2</accession>
<reference evidence="2 3" key="1">
    <citation type="submission" date="2018-04" db="EMBL/GenBank/DDBJ databases">
        <title>The genome of golden apple snail Pomacea canaliculata provides insight into stress tolerance and invasive adaptation.</title>
        <authorList>
            <person name="Liu C."/>
            <person name="Liu B."/>
            <person name="Ren Y."/>
            <person name="Zhang Y."/>
            <person name="Wang H."/>
            <person name="Li S."/>
            <person name="Jiang F."/>
            <person name="Yin L."/>
            <person name="Zhang G."/>
            <person name="Qian W."/>
            <person name="Fan W."/>
        </authorList>
    </citation>
    <scope>NUCLEOTIDE SEQUENCE [LARGE SCALE GENOMIC DNA]</scope>
    <source>
        <strain evidence="2">SZHN2017</strain>
        <tissue evidence="2">Muscle</tissue>
    </source>
</reference>
<proteinExistence type="predicted"/>
<sequence length="134" mass="13737">MSSLGVGKGDNFLGGKGRQHQMAQGSAARSTAGGAAGVRTVTRPSLSETLAGGAKAQRNGASHVHGAGAEAEERPAPLRVLVSPPAPLQLPSVTFEPTASAHSREMKDEGKIFLEDPIGLYNSSLFGFTQEAAL</sequence>
<feature type="region of interest" description="Disordered" evidence="1">
    <location>
        <begin position="1"/>
        <end position="104"/>
    </location>
</feature>
<feature type="compositionally biased region" description="Gly residues" evidence="1">
    <location>
        <begin position="1"/>
        <end position="16"/>
    </location>
</feature>
<dbReference type="AlphaFoldDB" id="A0A2T7NWD2"/>
<evidence type="ECO:0000256" key="1">
    <source>
        <dbReference type="SAM" id="MobiDB-lite"/>
    </source>
</evidence>
<name>A0A2T7NWD2_POMCA</name>